<keyword evidence="3" id="KW-1185">Reference proteome</keyword>
<reference evidence="2 3" key="1">
    <citation type="submission" date="2021-07" db="EMBL/GenBank/DDBJ databases">
        <title>The Aristolochia fimbriata genome: insights into angiosperm evolution, floral development and chemical biosynthesis.</title>
        <authorList>
            <person name="Jiao Y."/>
        </authorList>
    </citation>
    <scope>NUCLEOTIDE SEQUENCE [LARGE SCALE GENOMIC DNA]</scope>
    <source>
        <strain evidence="2">IBCAS-2021</strain>
        <tissue evidence="2">Leaf</tissue>
    </source>
</reference>
<comment type="caution">
    <text evidence="2">The sequence shown here is derived from an EMBL/GenBank/DDBJ whole genome shotgun (WGS) entry which is preliminary data.</text>
</comment>
<keyword evidence="1" id="KW-0472">Membrane</keyword>
<name>A0AAV7DZT6_ARIFI</name>
<dbReference type="Pfam" id="PF04842">
    <property type="entry name" value="DUF639"/>
    <property type="match status" value="1"/>
</dbReference>
<dbReference type="Proteomes" id="UP000825729">
    <property type="component" value="Unassembled WGS sequence"/>
</dbReference>
<gene>
    <name evidence="2" type="ORF">H6P81_017863</name>
</gene>
<feature type="transmembrane region" description="Helical" evidence="1">
    <location>
        <begin position="643"/>
        <end position="668"/>
    </location>
</feature>
<dbReference type="PANTHER" id="PTHR31860:SF4">
    <property type="entry name" value="OS02G0637800 PROTEIN"/>
    <property type="match status" value="1"/>
</dbReference>
<dbReference type="EMBL" id="JAINDJ010000007">
    <property type="protein sequence ID" value="KAG9442009.1"/>
    <property type="molecule type" value="Genomic_DNA"/>
</dbReference>
<organism evidence="2 3">
    <name type="scientific">Aristolochia fimbriata</name>
    <name type="common">White veined hardy Dutchman's pipe vine</name>
    <dbReference type="NCBI Taxonomy" id="158543"/>
    <lineage>
        <taxon>Eukaryota</taxon>
        <taxon>Viridiplantae</taxon>
        <taxon>Streptophyta</taxon>
        <taxon>Embryophyta</taxon>
        <taxon>Tracheophyta</taxon>
        <taxon>Spermatophyta</taxon>
        <taxon>Magnoliopsida</taxon>
        <taxon>Magnoliidae</taxon>
        <taxon>Piperales</taxon>
        <taxon>Aristolochiaceae</taxon>
        <taxon>Aristolochia</taxon>
    </lineage>
</organism>
<proteinExistence type="predicted"/>
<dbReference type="PANTHER" id="PTHR31860">
    <property type="entry name" value="HEAT-INDUCIBLE TRANSCRIPTION REPRESSOR (DUF639)-RELATED"/>
    <property type="match status" value="1"/>
</dbReference>
<feature type="transmembrane region" description="Helical" evidence="1">
    <location>
        <begin position="560"/>
        <end position="578"/>
    </location>
</feature>
<sequence>MDGLFEKLMHQSSIKSIFGKRKTEEASPKLIPQLSLFANSVVARCSKVLQVSTEELQLRFENELPDHLKNNSTYARNLLEYCCYQTLHVMTQRPDYLANKEFRRLSFDMMLAWEVPGIGNDSIKDTGTQNSPQSDDDEGSSIFYSNSMSTAIQVDKKKTVGPEAFARIAPACPIVADIITVDNLFNALTSASNSQLHFLVYDKYLGNLDKVIKASKSILGQPTNIELAEGEIILDTDGTSPTQPVFQHIGVSAWPGRLTLTNYALYFEPLRVGSYDKPIAYNLAMDLKQILKPELTGPLGARLFDKGVLYKSLSLAEPVVLEFPEFKGHSRRDYWLAISREVFYVHKFIRRFKLKSVPQLEALSKAMLGIFRYRAVREAFHILPSQYNTFLAFNLVEKLPGGDVILETLSARLELLNIYQPLKLDVSVKDPTKLNATKSSIGLAPISLISLSKLGFGMLKEEDAADELTFLAGDVCVGEVNPLQLALKQSKFNSGIAEAAQATVDQVKVEGLDTNMAVMKELLFPILEFGRRVHVWASWDDPLKSTSFLVLTSYVLFRGWINYIFASIVMVVAILMLWHRFCGKPLEAFQIVLPPSRSAVEQLIALQEAISQFESLIQEGNIVLLKLRAVVFSGIPAQTSYRVALLLVITAAMIAFLPLNYILMLVFWEAFTREMPLRKESSDKVIRRVRELWVRIPAAPVQIVKHKESKESKKKK</sequence>
<evidence type="ECO:0000313" key="3">
    <source>
        <dbReference type="Proteomes" id="UP000825729"/>
    </source>
</evidence>
<dbReference type="InterPro" id="IPR006927">
    <property type="entry name" value="DUF639"/>
</dbReference>
<evidence type="ECO:0000313" key="2">
    <source>
        <dbReference type="EMBL" id="KAG9442009.1"/>
    </source>
</evidence>
<evidence type="ECO:0000256" key="1">
    <source>
        <dbReference type="SAM" id="Phobius"/>
    </source>
</evidence>
<keyword evidence="1" id="KW-1133">Transmembrane helix</keyword>
<protein>
    <submittedName>
        <fullName evidence="2">Uncharacterized protein</fullName>
    </submittedName>
</protein>
<keyword evidence="1" id="KW-0812">Transmembrane</keyword>
<accession>A0AAV7DZT6</accession>
<dbReference type="AlphaFoldDB" id="A0AAV7DZT6"/>